<feature type="transmembrane region" description="Helical" evidence="1">
    <location>
        <begin position="80"/>
        <end position="105"/>
    </location>
</feature>
<feature type="transmembrane region" description="Helical" evidence="1">
    <location>
        <begin position="219"/>
        <end position="237"/>
    </location>
</feature>
<feature type="transmembrane region" description="Helical" evidence="1">
    <location>
        <begin position="170"/>
        <end position="188"/>
    </location>
</feature>
<evidence type="ECO:0000313" key="4">
    <source>
        <dbReference type="Proteomes" id="UP001595767"/>
    </source>
</evidence>
<evidence type="ECO:0000313" key="3">
    <source>
        <dbReference type="EMBL" id="MFC4125098.1"/>
    </source>
</evidence>
<feature type="transmembrane region" description="Helical" evidence="1">
    <location>
        <begin position="145"/>
        <end position="163"/>
    </location>
</feature>
<name>A0ABV8L2Z9_9NOCA</name>
<feature type="transmembrane region" description="Helical" evidence="1">
    <location>
        <begin position="117"/>
        <end position="139"/>
    </location>
</feature>
<reference evidence="4" key="1">
    <citation type="journal article" date="2019" name="Int. J. Syst. Evol. Microbiol.">
        <title>The Global Catalogue of Microorganisms (GCM) 10K type strain sequencing project: providing services to taxonomists for standard genome sequencing and annotation.</title>
        <authorList>
            <consortium name="The Broad Institute Genomics Platform"/>
            <consortium name="The Broad Institute Genome Sequencing Center for Infectious Disease"/>
            <person name="Wu L."/>
            <person name="Ma J."/>
        </authorList>
    </citation>
    <scope>NUCLEOTIDE SEQUENCE [LARGE SCALE GENOMIC DNA]</scope>
    <source>
        <strain evidence="4">CGMCC 4.7204</strain>
    </source>
</reference>
<dbReference type="RefSeq" id="WP_378548286.1">
    <property type="nucleotide sequence ID" value="NZ_JBHSBA010000003.1"/>
</dbReference>
<feature type="transmembrane region" description="Helical" evidence="1">
    <location>
        <begin position="290"/>
        <end position="314"/>
    </location>
</feature>
<keyword evidence="1" id="KW-0472">Membrane</keyword>
<feature type="transmembrane region" description="Helical" evidence="1">
    <location>
        <begin position="266"/>
        <end position="284"/>
    </location>
</feature>
<feature type="transmembrane region" description="Helical" evidence="1">
    <location>
        <begin position="243"/>
        <end position="259"/>
    </location>
</feature>
<dbReference type="Proteomes" id="UP001595767">
    <property type="component" value="Unassembled WGS sequence"/>
</dbReference>
<keyword evidence="1" id="KW-0812">Transmembrane</keyword>
<comment type="caution">
    <text evidence="3">The sequence shown here is derived from an EMBL/GenBank/DDBJ whole genome shotgun (WGS) entry which is preliminary data.</text>
</comment>
<feature type="transmembrane region" description="Helical" evidence="1">
    <location>
        <begin position="50"/>
        <end position="68"/>
    </location>
</feature>
<keyword evidence="4" id="KW-1185">Reference proteome</keyword>
<feature type="transmembrane region" description="Helical" evidence="1">
    <location>
        <begin position="194"/>
        <end position="212"/>
    </location>
</feature>
<protein>
    <submittedName>
        <fullName evidence="3">DUF2157 domain-containing protein</fullName>
    </submittedName>
</protein>
<dbReference type="Pfam" id="PF09925">
    <property type="entry name" value="DUF2157"/>
    <property type="match status" value="1"/>
</dbReference>
<keyword evidence="1" id="KW-1133">Transmembrane helix</keyword>
<dbReference type="EMBL" id="JBHSBA010000003">
    <property type="protein sequence ID" value="MFC4125098.1"/>
    <property type="molecule type" value="Genomic_DNA"/>
</dbReference>
<evidence type="ECO:0000256" key="1">
    <source>
        <dbReference type="SAM" id="Phobius"/>
    </source>
</evidence>
<feature type="domain" description="DUF2157" evidence="2">
    <location>
        <begin position="13"/>
        <end position="158"/>
    </location>
</feature>
<proteinExistence type="predicted"/>
<dbReference type="InterPro" id="IPR018677">
    <property type="entry name" value="DUF2157"/>
</dbReference>
<organism evidence="3 4">
    <name type="scientific">Nocardia rhizosphaerae</name>
    <dbReference type="NCBI Taxonomy" id="1691571"/>
    <lineage>
        <taxon>Bacteria</taxon>
        <taxon>Bacillati</taxon>
        <taxon>Actinomycetota</taxon>
        <taxon>Actinomycetes</taxon>
        <taxon>Mycobacteriales</taxon>
        <taxon>Nocardiaceae</taxon>
        <taxon>Nocardia</taxon>
    </lineage>
</organism>
<accession>A0ABV8L2Z9</accession>
<gene>
    <name evidence="3" type="ORF">ACFOW8_09175</name>
</gene>
<evidence type="ECO:0000259" key="2">
    <source>
        <dbReference type="Pfam" id="PF09925"/>
    </source>
</evidence>
<sequence length="319" mass="32006">MGREHRVEVALERLVAAGVISADQRGAVLRAVDAEERAGHPGVGRVAAEVVAYLGAGLVTAGLALFLGRAWSEVAQTGRVVLLLVVAGCAVGGAVLLAGGCDGVFRRVPTASAARARLASVLLVLAAGAVFGAVLTAFGDDDGPAIAATVAGLLIAVLGYLMVPNLLGMAAMGVFGVASIVLTTSVLLDHRSAWPGILLMLFGALWFALAWARRFVADWAGYLIGGMIAVGGAQTVTAGESPWRPGLTLLVGLVCLGLYGMRREPVLVLGGAAAVAVAVSQTVADYTTGGVAAASVVLAIGAVVLTVGLVVLLAGPDRD</sequence>